<dbReference type="InterPro" id="IPR000962">
    <property type="entry name" value="Znf_DskA_TraR"/>
</dbReference>
<protein>
    <submittedName>
        <fullName evidence="6">TraR/DksA C4-type zinc finger protein</fullName>
    </submittedName>
</protein>
<keyword evidence="1" id="KW-0479">Metal-binding</keyword>
<name>A0ABW8SGB0_9CLOT</name>
<dbReference type="EMBL" id="JBJHZX010000006">
    <property type="protein sequence ID" value="MFL0195079.1"/>
    <property type="molecule type" value="Genomic_DNA"/>
</dbReference>
<evidence type="ECO:0000256" key="2">
    <source>
        <dbReference type="ARBA" id="ARBA00022771"/>
    </source>
</evidence>
<keyword evidence="2" id="KW-0863">Zinc-finger</keyword>
<sequence length="198" mass="23099">MDDKLLQSLKDKLKLQKDEACHLLKQMEKNETIKSNTEVSSELSCYDNHPADNAGNIYDKERGMAFQKNEEIIIRKIDDAFKSIENGTYGICKKCGRNINKNRLESIPYAQYCIDCQKSIDNVKPAEKRNRPAEEDVLRHTLDCGYNNQVEFDAEDSYQSVGRFNKRKNIVEEYEDEAEEYVEPIERISNEQYKNQLP</sequence>
<dbReference type="PANTHER" id="PTHR33823">
    <property type="entry name" value="RNA POLYMERASE-BINDING TRANSCRIPTION FACTOR DKSA-RELATED"/>
    <property type="match status" value="1"/>
</dbReference>
<organism evidence="6 7">
    <name type="scientific">Candidatus Clostridium eludens</name>
    <dbReference type="NCBI Taxonomy" id="3381663"/>
    <lineage>
        <taxon>Bacteria</taxon>
        <taxon>Bacillati</taxon>
        <taxon>Bacillota</taxon>
        <taxon>Clostridia</taxon>
        <taxon>Eubacteriales</taxon>
        <taxon>Clostridiaceae</taxon>
        <taxon>Clostridium</taxon>
    </lineage>
</organism>
<dbReference type="SUPFAM" id="SSF109635">
    <property type="entry name" value="DnaK suppressor protein DksA, alpha-hairpin domain"/>
    <property type="match status" value="1"/>
</dbReference>
<feature type="zinc finger region" description="dksA C4-type" evidence="4">
    <location>
        <begin position="92"/>
        <end position="116"/>
    </location>
</feature>
<evidence type="ECO:0000313" key="7">
    <source>
        <dbReference type="Proteomes" id="UP001623660"/>
    </source>
</evidence>
<accession>A0ABW8SGB0</accession>
<proteinExistence type="predicted"/>
<dbReference type="PANTHER" id="PTHR33823:SF4">
    <property type="entry name" value="GENERAL STRESS PROTEIN 16O"/>
    <property type="match status" value="1"/>
</dbReference>
<dbReference type="SUPFAM" id="SSF57716">
    <property type="entry name" value="Glucocorticoid receptor-like (DNA-binding domain)"/>
    <property type="match status" value="1"/>
</dbReference>
<dbReference type="Gene3D" id="1.20.120.910">
    <property type="entry name" value="DksA, coiled-coil domain"/>
    <property type="match status" value="1"/>
</dbReference>
<dbReference type="Pfam" id="PF01258">
    <property type="entry name" value="zf-dskA_traR"/>
    <property type="match status" value="1"/>
</dbReference>
<reference evidence="6 7" key="1">
    <citation type="submission" date="2024-11" db="EMBL/GenBank/DDBJ databases">
        <authorList>
            <person name="Heng Y.C."/>
            <person name="Lim A.C.H."/>
            <person name="Lee J.K.Y."/>
            <person name="Kittelmann S."/>
        </authorList>
    </citation>
    <scope>NUCLEOTIDE SEQUENCE [LARGE SCALE GENOMIC DNA]</scope>
    <source>
        <strain evidence="6 7">WILCCON 0269</strain>
    </source>
</reference>
<evidence type="ECO:0000259" key="5">
    <source>
        <dbReference type="Pfam" id="PF01258"/>
    </source>
</evidence>
<dbReference type="RefSeq" id="WP_406791197.1">
    <property type="nucleotide sequence ID" value="NZ_JBJHZX010000006.1"/>
</dbReference>
<dbReference type="InterPro" id="IPR037187">
    <property type="entry name" value="DnaK_N"/>
</dbReference>
<evidence type="ECO:0000256" key="4">
    <source>
        <dbReference type="PROSITE-ProRule" id="PRU00510"/>
    </source>
</evidence>
<comment type="caution">
    <text evidence="6">The sequence shown here is derived from an EMBL/GenBank/DDBJ whole genome shotgun (WGS) entry which is preliminary data.</text>
</comment>
<evidence type="ECO:0000256" key="3">
    <source>
        <dbReference type="ARBA" id="ARBA00022833"/>
    </source>
</evidence>
<evidence type="ECO:0000313" key="6">
    <source>
        <dbReference type="EMBL" id="MFL0195079.1"/>
    </source>
</evidence>
<keyword evidence="7" id="KW-1185">Reference proteome</keyword>
<gene>
    <name evidence="6" type="ORF">ACJDU8_05740</name>
</gene>
<dbReference type="InterPro" id="IPR014240">
    <property type="entry name" value="YteA"/>
</dbReference>
<evidence type="ECO:0000256" key="1">
    <source>
        <dbReference type="ARBA" id="ARBA00022723"/>
    </source>
</evidence>
<keyword evidence="3" id="KW-0862">Zinc</keyword>
<dbReference type="PROSITE" id="PS51128">
    <property type="entry name" value="ZF_DKSA_2"/>
    <property type="match status" value="1"/>
</dbReference>
<dbReference type="NCBIfam" id="TIGR02890">
    <property type="entry name" value="bacill_yteA"/>
    <property type="match status" value="1"/>
</dbReference>
<dbReference type="Proteomes" id="UP001623660">
    <property type="component" value="Unassembled WGS sequence"/>
</dbReference>
<feature type="domain" description="Zinc finger DksA/TraR C4-type" evidence="5">
    <location>
        <begin position="87"/>
        <end position="119"/>
    </location>
</feature>